<keyword evidence="1" id="KW-0472">Membrane</keyword>
<feature type="transmembrane region" description="Helical" evidence="1">
    <location>
        <begin position="216"/>
        <end position="235"/>
    </location>
</feature>
<dbReference type="GO" id="GO:0015031">
    <property type="term" value="P:protein transport"/>
    <property type="evidence" value="ECO:0007669"/>
    <property type="project" value="InterPro"/>
</dbReference>
<dbReference type="Proteomes" id="UP001165079">
    <property type="component" value="Unassembled WGS sequence"/>
</dbReference>
<dbReference type="PIRSF" id="PIRSF004557">
    <property type="entry name" value="SecY"/>
    <property type="match status" value="1"/>
</dbReference>
<name>A0A9W6SMF3_9ACTN</name>
<dbReference type="InterPro" id="IPR023201">
    <property type="entry name" value="SecY_dom_sf"/>
</dbReference>
<feature type="transmembrane region" description="Helical" evidence="1">
    <location>
        <begin position="32"/>
        <end position="49"/>
    </location>
</feature>
<feature type="transmembrane region" description="Helical" evidence="1">
    <location>
        <begin position="156"/>
        <end position="179"/>
    </location>
</feature>
<dbReference type="Pfam" id="PF00344">
    <property type="entry name" value="SecY"/>
    <property type="match status" value="1"/>
</dbReference>
<feature type="transmembrane region" description="Helical" evidence="1">
    <location>
        <begin position="274"/>
        <end position="292"/>
    </location>
</feature>
<reference evidence="2" key="1">
    <citation type="submission" date="2023-03" db="EMBL/GenBank/DDBJ databases">
        <title>Actinorhabdospora filicis NBRC 111898.</title>
        <authorList>
            <person name="Ichikawa N."/>
            <person name="Sato H."/>
            <person name="Tonouchi N."/>
        </authorList>
    </citation>
    <scope>NUCLEOTIDE SEQUENCE</scope>
    <source>
        <strain evidence="2">NBRC 111898</strain>
    </source>
</reference>
<feature type="transmembrane region" description="Helical" evidence="1">
    <location>
        <begin position="355"/>
        <end position="377"/>
    </location>
</feature>
<dbReference type="SUPFAM" id="SSF103491">
    <property type="entry name" value="Preprotein translocase SecY subunit"/>
    <property type="match status" value="1"/>
</dbReference>
<gene>
    <name evidence="2" type="primary">secY</name>
    <name evidence="2" type="ORF">Afil01_44260</name>
</gene>
<keyword evidence="3" id="KW-1185">Reference proteome</keyword>
<dbReference type="Gene3D" id="1.10.3370.10">
    <property type="entry name" value="SecY subunit domain"/>
    <property type="match status" value="1"/>
</dbReference>
<feature type="transmembrane region" description="Helical" evidence="1">
    <location>
        <begin position="191"/>
        <end position="210"/>
    </location>
</feature>
<dbReference type="EMBL" id="BSTX01000003">
    <property type="protein sequence ID" value="GLZ79619.1"/>
    <property type="molecule type" value="Genomic_DNA"/>
</dbReference>
<comment type="caution">
    <text evidence="2">The sequence shown here is derived from an EMBL/GenBank/DDBJ whole genome shotgun (WGS) entry which is preliminary data.</text>
</comment>
<protein>
    <submittedName>
        <fullName evidence="2">Protein translocase subunit SecY</fullName>
    </submittedName>
</protein>
<accession>A0A9W6SMF3</accession>
<evidence type="ECO:0000313" key="3">
    <source>
        <dbReference type="Proteomes" id="UP001165079"/>
    </source>
</evidence>
<evidence type="ECO:0000256" key="1">
    <source>
        <dbReference type="SAM" id="Phobius"/>
    </source>
</evidence>
<keyword evidence="1" id="KW-0812">Transmembrane</keyword>
<feature type="transmembrane region" description="Helical" evidence="1">
    <location>
        <begin position="298"/>
        <end position="318"/>
    </location>
</feature>
<evidence type="ECO:0000313" key="2">
    <source>
        <dbReference type="EMBL" id="GLZ79619.1"/>
    </source>
</evidence>
<sequence>MAAGPYDVDGPAPVPLGEAMTAVARHFFAPRVLWRIAVTLLAIALLRLGQRVPLPNVDAPAAPGGVLDLVSGGGIGRLSVCALGVWPYLIARPVTAALIGAIPRLRSLAEAGIAGTRRLNRLLWAVAVLLGLGLSTVVVAVAAGGGFGARALDSTAFGPLALMAAVLGAGSVAMLPLAWAVNRFGFGNGHLILALAPLLAGFTGRFGAVLREDGPAVFAAIVIAVLAAIAVRAGVSQAQRRIPIQYAKRMIGRRVHGGGPTYLPIPLVSGGDKALLWVSLPLLAPALIWPGWRAGSPWYVAAFAVLVWVATLFVTVGARDWSGEVRRLERTGAFVPGIQPGAPTERYLAYVRDRLSLAGATLWTLGAALPLVTAALLGADPGLFLLPVTVFHIVEIAMTTARQIDTRVRMRAYAGVLR</sequence>
<dbReference type="PRINTS" id="PR00303">
    <property type="entry name" value="SECYTRNLCASE"/>
</dbReference>
<feature type="transmembrane region" description="Helical" evidence="1">
    <location>
        <begin position="122"/>
        <end position="144"/>
    </location>
</feature>
<keyword evidence="1" id="KW-1133">Transmembrane helix</keyword>
<dbReference type="InterPro" id="IPR002208">
    <property type="entry name" value="SecY/SEC61-alpha"/>
</dbReference>
<organism evidence="2 3">
    <name type="scientific">Actinorhabdospora filicis</name>
    <dbReference type="NCBI Taxonomy" id="1785913"/>
    <lineage>
        <taxon>Bacteria</taxon>
        <taxon>Bacillati</taxon>
        <taxon>Actinomycetota</taxon>
        <taxon>Actinomycetes</taxon>
        <taxon>Micromonosporales</taxon>
        <taxon>Micromonosporaceae</taxon>
        <taxon>Actinorhabdospora</taxon>
    </lineage>
</organism>
<dbReference type="AlphaFoldDB" id="A0A9W6SMF3"/>
<proteinExistence type="predicted"/>
<dbReference type="GO" id="GO:0016020">
    <property type="term" value="C:membrane"/>
    <property type="evidence" value="ECO:0007669"/>
    <property type="project" value="InterPro"/>
</dbReference>
<feature type="transmembrane region" description="Helical" evidence="1">
    <location>
        <begin position="383"/>
        <end position="401"/>
    </location>
</feature>